<sequence>MRLISFAALSFLAITVSALPGPGTPHQSTTTQSALQHQSTDTPGAYQHQDDADLNAQQLQSALLESFQQKKNDADLNAQQLQSALLESLKQHKEDAKRSSQQKKNDDDPDDKDLQKAIAESLKQHKEDANRNKQQDQSAAGSVLQDHFQQSLDALHRQLDELNEKHKEKKNMADGMYGFIKLIEKELAELLKLIKQFTEGPVKERLLKKYRDDSKTLKETREAMHVLEAEIKEVSEKYTTTMKKVALMSE</sequence>
<feature type="compositionally biased region" description="Polar residues" evidence="1">
    <location>
        <begin position="25"/>
        <end position="42"/>
    </location>
</feature>
<keyword evidence="4" id="KW-1185">Reference proteome</keyword>
<feature type="region of interest" description="Disordered" evidence="1">
    <location>
        <begin position="90"/>
        <end position="112"/>
    </location>
</feature>
<reference evidence="3 4" key="1">
    <citation type="submission" date="2021-02" db="EMBL/GenBank/DDBJ databases">
        <title>Variation within the Batrachochytrium salamandrivorans European outbreak.</title>
        <authorList>
            <person name="Kelly M."/>
            <person name="Pasmans F."/>
            <person name="Shea T.P."/>
            <person name="Munoz J.F."/>
            <person name="Carranza S."/>
            <person name="Cuomo C.A."/>
            <person name="Martel A."/>
        </authorList>
    </citation>
    <scope>NUCLEOTIDE SEQUENCE [LARGE SCALE GENOMIC DNA]</scope>
    <source>
        <strain evidence="3 4">AMFP18/2</strain>
    </source>
</reference>
<evidence type="ECO:0000256" key="1">
    <source>
        <dbReference type="SAM" id="MobiDB-lite"/>
    </source>
</evidence>
<evidence type="ECO:0000256" key="2">
    <source>
        <dbReference type="SAM" id="SignalP"/>
    </source>
</evidence>
<dbReference type="EMBL" id="JAFCIX010000565">
    <property type="protein sequence ID" value="KAH6587368.1"/>
    <property type="molecule type" value="Genomic_DNA"/>
</dbReference>
<dbReference type="Proteomes" id="UP001648503">
    <property type="component" value="Unassembled WGS sequence"/>
</dbReference>
<feature type="signal peptide" evidence="2">
    <location>
        <begin position="1"/>
        <end position="18"/>
    </location>
</feature>
<keyword evidence="2" id="KW-0732">Signal</keyword>
<feature type="compositionally biased region" description="Basic and acidic residues" evidence="1">
    <location>
        <begin position="124"/>
        <end position="134"/>
    </location>
</feature>
<feature type="chain" id="PRO_5047047270" evidence="2">
    <location>
        <begin position="19"/>
        <end position="250"/>
    </location>
</feature>
<protein>
    <submittedName>
        <fullName evidence="3">Uncharacterized protein</fullName>
    </submittedName>
</protein>
<accession>A0ABQ8EW78</accession>
<name>A0ABQ8EW78_9FUNG</name>
<evidence type="ECO:0000313" key="3">
    <source>
        <dbReference type="EMBL" id="KAH6587368.1"/>
    </source>
</evidence>
<gene>
    <name evidence="3" type="ORF">BASA50_001297</name>
</gene>
<feature type="region of interest" description="Disordered" evidence="1">
    <location>
        <begin position="22"/>
        <end position="47"/>
    </location>
</feature>
<feature type="region of interest" description="Disordered" evidence="1">
    <location>
        <begin position="124"/>
        <end position="143"/>
    </location>
</feature>
<organism evidence="3 4">
    <name type="scientific">Batrachochytrium salamandrivorans</name>
    <dbReference type="NCBI Taxonomy" id="1357716"/>
    <lineage>
        <taxon>Eukaryota</taxon>
        <taxon>Fungi</taxon>
        <taxon>Fungi incertae sedis</taxon>
        <taxon>Chytridiomycota</taxon>
        <taxon>Chytridiomycota incertae sedis</taxon>
        <taxon>Chytridiomycetes</taxon>
        <taxon>Rhizophydiales</taxon>
        <taxon>Rhizophydiales incertae sedis</taxon>
        <taxon>Batrachochytrium</taxon>
    </lineage>
</organism>
<evidence type="ECO:0000313" key="4">
    <source>
        <dbReference type="Proteomes" id="UP001648503"/>
    </source>
</evidence>
<comment type="caution">
    <text evidence="3">The sequence shown here is derived from an EMBL/GenBank/DDBJ whole genome shotgun (WGS) entry which is preliminary data.</text>
</comment>
<feature type="compositionally biased region" description="Basic and acidic residues" evidence="1">
    <location>
        <begin position="90"/>
        <end position="106"/>
    </location>
</feature>
<proteinExistence type="predicted"/>